<accession>A0A841L034</accession>
<evidence type="ECO:0000256" key="16">
    <source>
        <dbReference type="ARBA" id="ARBA00023209"/>
    </source>
</evidence>
<keyword evidence="10 18" id="KW-0808">Transferase</keyword>
<evidence type="ECO:0000256" key="9">
    <source>
        <dbReference type="ARBA" id="ARBA00022516"/>
    </source>
</evidence>
<comment type="pathway">
    <text evidence="3 18">Phospholipid metabolism; CDP-diacylglycerol biosynthesis; CDP-diacylglycerol from sn-glycerol 3-phosphate: step 3/3.</text>
</comment>
<dbReference type="GO" id="GO:0005886">
    <property type="term" value="C:plasma membrane"/>
    <property type="evidence" value="ECO:0007669"/>
    <property type="project" value="UniProtKB-SubCell"/>
</dbReference>
<keyword evidence="8" id="KW-1003">Cell membrane</keyword>
<evidence type="ECO:0000256" key="17">
    <source>
        <dbReference type="ARBA" id="ARBA00023264"/>
    </source>
</evidence>
<evidence type="ECO:0000256" key="18">
    <source>
        <dbReference type="RuleBase" id="RU003938"/>
    </source>
</evidence>
<reference evidence="20 21" key="1">
    <citation type="submission" date="2020-08" db="EMBL/GenBank/DDBJ databases">
        <title>Genomic Encyclopedia of Type Strains, Phase IV (KMG-IV): sequencing the most valuable type-strain genomes for metagenomic binning, comparative biology and taxonomic classification.</title>
        <authorList>
            <person name="Goeker M."/>
        </authorList>
    </citation>
    <scope>NUCLEOTIDE SEQUENCE [LARGE SCALE GENOMIC DNA]</scope>
    <source>
        <strain evidence="20 21">DSM 102189</strain>
    </source>
</reference>
<comment type="catalytic activity">
    <reaction evidence="1 18">
        <text>a 1,2-diacyl-sn-glycero-3-phosphate + CTP + H(+) = a CDP-1,2-diacyl-sn-glycerol + diphosphate</text>
        <dbReference type="Rhea" id="RHEA:16229"/>
        <dbReference type="ChEBI" id="CHEBI:15378"/>
        <dbReference type="ChEBI" id="CHEBI:33019"/>
        <dbReference type="ChEBI" id="CHEBI:37563"/>
        <dbReference type="ChEBI" id="CHEBI:58332"/>
        <dbReference type="ChEBI" id="CHEBI:58608"/>
        <dbReference type="EC" id="2.7.7.41"/>
    </reaction>
</comment>
<comment type="subcellular location">
    <subcellularLocation>
        <location evidence="2">Cell membrane</location>
        <topology evidence="2">Multi-pass membrane protein</topology>
    </subcellularLocation>
</comment>
<keyword evidence="21" id="KW-1185">Reference proteome</keyword>
<comment type="caution">
    <text evidence="20">The sequence shown here is derived from an EMBL/GenBank/DDBJ whole genome shotgun (WGS) entry which is preliminary data.</text>
</comment>
<evidence type="ECO:0000256" key="12">
    <source>
        <dbReference type="ARBA" id="ARBA00022695"/>
    </source>
</evidence>
<dbReference type="EMBL" id="JACIIV010000001">
    <property type="protein sequence ID" value="MBB6225894.1"/>
    <property type="molecule type" value="Genomic_DNA"/>
</dbReference>
<keyword evidence="17" id="KW-1208">Phospholipid metabolism</keyword>
<dbReference type="GO" id="GO:0004605">
    <property type="term" value="F:phosphatidate cytidylyltransferase activity"/>
    <property type="evidence" value="ECO:0007669"/>
    <property type="project" value="UniProtKB-EC"/>
</dbReference>
<dbReference type="EC" id="2.7.7.41" evidence="6 18"/>
<dbReference type="PANTHER" id="PTHR46382:SF1">
    <property type="entry name" value="PHOSPHATIDATE CYTIDYLYLTRANSFERASE"/>
    <property type="match status" value="1"/>
</dbReference>
<dbReference type="RefSeq" id="WP_243452535.1">
    <property type="nucleotide sequence ID" value="NZ_JACIIV010000001.1"/>
</dbReference>
<evidence type="ECO:0000256" key="6">
    <source>
        <dbReference type="ARBA" id="ARBA00012487"/>
    </source>
</evidence>
<keyword evidence="13 19" id="KW-1133">Transmembrane helix</keyword>
<dbReference type="UniPathway" id="UPA00557">
    <property type="reaction ID" value="UER00614"/>
</dbReference>
<evidence type="ECO:0000256" key="19">
    <source>
        <dbReference type="SAM" id="Phobius"/>
    </source>
</evidence>
<keyword evidence="9" id="KW-0444">Lipid biosynthesis</keyword>
<dbReference type="PROSITE" id="PS01315">
    <property type="entry name" value="CDS"/>
    <property type="match status" value="1"/>
</dbReference>
<evidence type="ECO:0000256" key="11">
    <source>
        <dbReference type="ARBA" id="ARBA00022692"/>
    </source>
</evidence>
<feature type="transmembrane region" description="Helical" evidence="19">
    <location>
        <begin position="176"/>
        <end position="199"/>
    </location>
</feature>
<dbReference type="Proteomes" id="UP000538147">
    <property type="component" value="Unassembled WGS sequence"/>
</dbReference>
<evidence type="ECO:0000256" key="8">
    <source>
        <dbReference type="ARBA" id="ARBA00022475"/>
    </source>
</evidence>
<evidence type="ECO:0000313" key="21">
    <source>
        <dbReference type="Proteomes" id="UP000538147"/>
    </source>
</evidence>
<evidence type="ECO:0000256" key="10">
    <source>
        <dbReference type="ARBA" id="ARBA00022679"/>
    </source>
</evidence>
<evidence type="ECO:0000256" key="5">
    <source>
        <dbReference type="ARBA" id="ARBA00010185"/>
    </source>
</evidence>
<keyword evidence="16" id="KW-0594">Phospholipid biosynthesis</keyword>
<evidence type="ECO:0000256" key="7">
    <source>
        <dbReference type="ARBA" id="ARBA00019373"/>
    </source>
</evidence>
<dbReference type="PANTHER" id="PTHR46382">
    <property type="entry name" value="PHOSPHATIDATE CYTIDYLYLTRANSFERASE"/>
    <property type="match status" value="1"/>
</dbReference>
<evidence type="ECO:0000256" key="2">
    <source>
        <dbReference type="ARBA" id="ARBA00004651"/>
    </source>
</evidence>
<keyword evidence="12 18" id="KW-0548">Nucleotidyltransferase</keyword>
<evidence type="ECO:0000256" key="14">
    <source>
        <dbReference type="ARBA" id="ARBA00023098"/>
    </source>
</evidence>
<dbReference type="AlphaFoldDB" id="A0A841L034"/>
<keyword evidence="14" id="KW-0443">Lipid metabolism</keyword>
<evidence type="ECO:0000256" key="3">
    <source>
        <dbReference type="ARBA" id="ARBA00005119"/>
    </source>
</evidence>
<comment type="pathway">
    <text evidence="4">Lipid metabolism.</text>
</comment>
<evidence type="ECO:0000256" key="13">
    <source>
        <dbReference type="ARBA" id="ARBA00022989"/>
    </source>
</evidence>
<comment type="similarity">
    <text evidence="5 18">Belongs to the CDS family.</text>
</comment>
<organism evidence="20 21">
    <name type="scientific">Polymorphobacter multimanifer</name>
    <dbReference type="NCBI Taxonomy" id="1070431"/>
    <lineage>
        <taxon>Bacteria</taxon>
        <taxon>Pseudomonadati</taxon>
        <taxon>Pseudomonadota</taxon>
        <taxon>Alphaproteobacteria</taxon>
        <taxon>Sphingomonadales</taxon>
        <taxon>Sphingosinicellaceae</taxon>
        <taxon>Polymorphobacter</taxon>
    </lineage>
</organism>
<name>A0A841L034_9SPHN</name>
<dbReference type="GO" id="GO:0016024">
    <property type="term" value="P:CDP-diacylglycerol biosynthetic process"/>
    <property type="evidence" value="ECO:0007669"/>
    <property type="project" value="UniProtKB-UniPathway"/>
</dbReference>
<feature type="transmembrane region" description="Helical" evidence="19">
    <location>
        <begin position="70"/>
        <end position="97"/>
    </location>
</feature>
<sequence>MAGAEAVMFDRSLQLRVITGLVLLVLALAAVWWGGMPFLALVALATLIMWAEWAAMMQLGLGLRRVGLVLLATCMALLAVASAGEVLVALAGGAGLIGLFARGTVNRRAALWTTAGLLYCGLPAIGLLWVRALPEGLAATVLLMAIVWTADIAAFFGGKTIGGRKLAPSISPNKTWAGAICGVVGAMLVAGALATAYLPSGLGRWTLTMASVGGALAVLSVLGDLLESGLKRMARVKDSGTLLPGHGGVMDRLDGLVPVAVAGSALFALTGWAG</sequence>
<feature type="transmembrane region" description="Helical" evidence="19">
    <location>
        <begin position="205"/>
        <end position="226"/>
    </location>
</feature>
<feature type="transmembrane region" description="Helical" evidence="19">
    <location>
        <begin position="136"/>
        <end position="156"/>
    </location>
</feature>
<evidence type="ECO:0000313" key="20">
    <source>
        <dbReference type="EMBL" id="MBB6225894.1"/>
    </source>
</evidence>
<evidence type="ECO:0000256" key="1">
    <source>
        <dbReference type="ARBA" id="ARBA00001698"/>
    </source>
</evidence>
<dbReference type="InterPro" id="IPR000374">
    <property type="entry name" value="PC_trans"/>
</dbReference>
<proteinExistence type="inferred from homology"/>
<keyword evidence="11 18" id="KW-0812">Transmembrane</keyword>
<evidence type="ECO:0000256" key="4">
    <source>
        <dbReference type="ARBA" id="ARBA00005189"/>
    </source>
</evidence>
<protein>
    <recommendedName>
        <fullName evidence="7 18">Phosphatidate cytidylyltransferase</fullName>
        <ecNumber evidence="6 18">2.7.7.41</ecNumber>
    </recommendedName>
</protein>
<feature type="transmembrane region" description="Helical" evidence="19">
    <location>
        <begin position="109"/>
        <end position="130"/>
    </location>
</feature>
<gene>
    <name evidence="20" type="ORF">FHS79_000045</name>
</gene>
<dbReference type="Pfam" id="PF01148">
    <property type="entry name" value="CTP_transf_1"/>
    <property type="match status" value="1"/>
</dbReference>
<feature type="transmembrane region" description="Helical" evidence="19">
    <location>
        <begin position="21"/>
        <end position="50"/>
    </location>
</feature>
<evidence type="ECO:0000256" key="15">
    <source>
        <dbReference type="ARBA" id="ARBA00023136"/>
    </source>
</evidence>
<keyword evidence="15 19" id="KW-0472">Membrane</keyword>